<evidence type="ECO:0000313" key="3">
    <source>
        <dbReference type="EMBL" id="KIO07504.1"/>
    </source>
</evidence>
<dbReference type="PANTHER" id="PTHR34587">
    <property type="entry name" value="VWFA DOMAIN-CONTAINING PROTEIN"/>
    <property type="match status" value="1"/>
</dbReference>
<dbReference type="InParanoid" id="A0A0C3PHL2"/>
<feature type="compositionally biased region" description="Low complexity" evidence="1">
    <location>
        <begin position="305"/>
        <end position="326"/>
    </location>
</feature>
<evidence type="ECO:0000256" key="2">
    <source>
        <dbReference type="SAM" id="SignalP"/>
    </source>
</evidence>
<protein>
    <submittedName>
        <fullName evidence="3">Uncharacterized protein</fullName>
    </submittedName>
</protein>
<proteinExistence type="predicted"/>
<gene>
    <name evidence="3" type="ORF">M404DRAFT_136349</name>
</gene>
<sequence>MKLGTFTFFAFTSLVSARPSLTRRGALYNTYLDATGGPINGTNGTTVPANSTIPVNSTSPSCGNSTDSQTSLTLIQSVLVPAFANNGTTGNGSEPGITPSLTSQNNFINWCSTLNLTITNGTQMQSGFCNPAPMGAIPSSSNMPSAKFVSPSNLAVIPPNTTFQVALAIQGLETGFFANADTNYLAAPQQLNMTTGQIMGHAHIVIEQLDNLTQTTPTDPTKFAFFSALNGRADAQGLLYTNVTGGLPEGSYRMSSIGAAMNHQPLLVPVVQRGALDDAIYFSVVAGGNNGTSNTTAVTLPSAMPSQTPSGAPSASTPTVTTLTPVTPTPTPSADDTGCGEETPTPTPVEPTSATPSPTPSGADDTDC</sequence>
<organism evidence="3 4">
    <name type="scientific">Pisolithus tinctorius Marx 270</name>
    <dbReference type="NCBI Taxonomy" id="870435"/>
    <lineage>
        <taxon>Eukaryota</taxon>
        <taxon>Fungi</taxon>
        <taxon>Dikarya</taxon>
        <taxon>Basidiomycota</taxon>
        <taxon>Agaricomycotina</taxon>
        <taxon>Agaricomycetes</taxon>
        <taxon>Agaricomycetidae</taxon>
        <taxon>Boletales</taxon>
        <taxon>Sclerodermatineae</taxon>
        <taxon>Pisolithaceae</taxon>
        <taxon>Pisolithus</taxon>
    </lineage>
</organism>
<name>A0A0C3PHL2_PISTI</name>
<feature type="chain" id="PRO_5002167962" evidence="2">
    <location>
        <begin position="18"/>
        <end position="368"/>
    </location>
</feature>
<dbReference type="PANTHER" id="PTHR34587:SF2">
    <property type="entry name" value="G-PROTEIN COUPLED RECEPTORS FAMILY 1 PROFILE DOMAIN-CONTAINING PROTEIN"/>
    <property type="match status" value="1"/>
</dbReference>
<evidence type="ECO:0000256" key="1">
    <source>
        <dbReference type="SAM" id="MobiDB-lite"/>
    </source>
</evidence>
<dbReference type="InterPro" id="IPR053216">
    <property type="entry name" value="Appressorial_penetr-assoc"/>
</dbReference>
<feature type="signal peptide" evidence="2">
    <location>
        <begin position="1"/>
        <end position="17"/>
    </location>
</feature>
<evidence type="ECO:0000313" key="4">
    <source>
        <dbReference type="Proteomes" id="UP000054217"/>
    </source>
</evidence>
<dbReference type="HOGENOM" id="CLU_029378_3_0_1"/>
<keyword evidence="4" id="KW-1185">Reference proteome</keyword>
<dbReference type="EMBL" id="KN831960">
    <property type="protein sequence ID" value="KIO07504.1"/>
    <property type="molecule type" value="Genomic_DNA"/>
</dbReference>
<reference evidence="3 4" key="1">
    <citation type="submission" date="2014-04" db="EMBL/GenBank/DDBJ databases">
        <authorList>
            <consortium name="DOE Joint Genome Institute"/>
            <person name="Kuo A."/>
            <person name="Kohler A."/>
            <person name="Costa M.D."/>
            <person name="Nagy L.G."/>
            <person name="Floudas D."/>
            <person name="Copeland A."/>
            <person name="Barry K.W."/>
            <person name="Cichocki N."/>
            <person name="Veneault-Fourrey C."/>
            <person name="LaButti K."/>
            <person name="Lindquist E.A."/>
            <person name="Lipzen A."/>
            <person name="Lundell T."/>
            <person name="Morin E."/>
            <person name="Murat C."/>
            <person name="Sun H."/>
            <person name="Tunlid A."/>
            <person name="Henrissat B."/>
            <person name="Grigoriev I.V."/>
            <person name="Hibbett D.S."/>
            <person name="Martin F."/>
            <person name="Nordberg H.P."/>
            <person name="Cantor M.N."/>
            <person name="Hua S.X."/>
        </authorList>
    </citation>
    <scope>NUCLEOTIDE SEQUENCE [LARGE SCALE GENOMIC DNA]</scope>
    <source>
        <strain evidence="3 4">Marx 270</strain>
    </source>
</reference>
<dbReference type="AlphaFoldDB" id="A0A0C3PHL2"/>
<dbReference type="Proteomes" id="UP000054217">
    <property type="component" value="Unassembled WGS sequence"/>
</dbReference>
<dbReference type="STRING" id="870435.A0A0C3PHL2"/>
<dbReference type="OrthoDB" id="2336871at2759"/>
<reference evidence="4" key="2">
    <citation type="submission" date="2015-01" db="EMBL/GenBank/DDBJ databases">
        <title>Evolutionary Origins and Diversification of the Mycorrhizal Mutualists.</title>
        <authorList>
            <consortium name="DOE Joint Genome Institute"/>
            <consortium name="Mycorrhizal Genomics Consortium"/>
            <person name="Kohler A."/>
            <person name="Kuo A."/>
            <person name="Nagy L.G."/>
            <person name="Floudas D."/>
            <person name="Copeland A."/>
            <person name="Barry K.W."/>
            <person name="Cichocki N."/>
            <person name="Veneault-Fourrey C."/>
            <person name="LaButti K."/>
            <person name="Lindquist E.A."/>
            <person name="Lipzen A."/>
            <person name="Lundell T."/>
            <person name="Morin E."/>
            <person name="Murat C."/>
            <person name="Riley R."/>
            <person name="Ohm R."/>
            <person name="Sun H."/>
            <person name="Tunlid A."/>
            <person name="Henrissat B."/>
            <person name="Grigoriev I.V."/>
            <person name="Hibbett D.S."/>
            <person name="Martin F."/>
        </authorList>
    </citation>
    <scope>NUCLEOTIDE SEQUENCE [LARGE SCALE GENOMIC DNA]</scope>
    <source>
        <strain evidence="4">Marx 270</strain>
    </source>
</reference>
<feature type="compositionally biased region" description="Low complexity" evidence="1">
    <location>
        <begin position="340"/>
        <end position="362"/>
    </location>
</feature>
<feature type="region of interest" description="Disordered" evidence="1">
    <location>
        <begin position="296"/>
        <end position="368"/>
    </location>
</feature>
<keyword evidence="2" id="KW-0732">Signal</keyword>
<accession>A0A0C3PHL2</accession>